<dbReference type="PROSITE" id="PS51257">
    <property type="entry name" value="PROKAR_LIPOPROTEIN"/>
    <property type="match status" value="1"/>
</dbReference>
<keyword evidence="1" id="KW-1133">Transmembrane helix</keyword>
<feature type="transmembrane region" description="Helical" evidence="1">
    <location>
        <begin position="95"/>
        <end position="113"/>
    </location>
</feature>
<accession>A0ABQ0A033</accession>
<keyword evidence="1" id="KW-0472">Membrane</keyword>
<proteinExistence type="predicted"/>
<feature type="transmembrane region" description="Helical" evidence="1">
    <location>
        <begin position="72"/>
        <end position="89"/>
    </location>
</feature>
<reference evidence="2 3" key="1">
    <citation type="submission" date="2024-04" db="EMBL/GenBank/DDBJ databases">
        <title>Draft genome sequence of Thalassolituus maritimus NBRC 116585.</title>
        <authorList>
            <person name="Miyakawa T."/>
            <person name="Kusuya Y."/>
            <person name="Miura T."/>
        </authorList>
    </citation>
    <scope>NUCLEOTIDE SEQUENCE [LARGE SCALE GENOMIC DNA]</scope>
    <source>
        <strain evidence="2 3">5NW40-0001</strain>
    </source>
</reference>
<evidence type="ECO:0000256" key="1">
    <source>
        <dbReference type="SAM" id="Phobius"/>
    </source>
</evidence>
<keyword evidence="1" id="KW-0812">Transmembrane</keyword>
<evidence type="ECO:0000313" key="2">
    <source>
        <dbReference type="EMBL" id="GAA6145765.1"/>
    </source>
</evidence>
<feature type="transmembrane region" description="Helical" evidence="1">
    <location>
        <begin position="5"/>
        <end position="25"/>
    </location>
</feature>
<name>A0ABQ0A033_9GAMM</name>
<sequence length="118" mass="13003">MLFRVYQIIGILAAGCSLWLGVLIFRQIGDVYSAASDWAVGNHMIAYAFGLLAVLTPILAGWISARLFIGRLSLWMIPVLLLLFVIFMLPSNATWILLGLVGLPVILTTTQRLRARSS</sequence>
<protein>
    <submittedName>
        <fullName evidence="2">Uncharacterized protein</fullName>
    </submittedName>
</protein>
<comment type="caution">
    <text evidence="2">The sequence shown here is derived from an EMBL/GenBank/DDBJ whole genome shotgun (WGS) entry which is preliminary data.</text>
</comment>
<keyword evidence="3" id="KW-1185">Reference proteome</keyword>
<evidence type="ECO:0000313" key="3">
    <source>
        <dbReference type="Proteomes" id="UP001481413"/>
    </source>
</evidence>
<feature type="transmembrane region" description="Helical" evidence="1">
    <location>
        <begin position="45"/>
        <end position="65"/>
    </location>
</feature>
<dbReference type="RefSeq" id="WP_353294836.1">
    <property type="nucleotide sequence ID" value="NZ_BAABWH010000004.1"/>
</dbReference>
<dbReference type="Proteomes" id="UP001481413">
    <property type="component" value="Unassembled WGS sequence"/>
</dbReference>
<organism evidence="2 3">
    <name type="scientific">Thalassolituus maritimus</name>
    <dbReference type="NCBI Taxonomy" id="484498"/>
    <lineage>
        <taxon>Bacteria</taxon>
        <taxon>Pseudomonadati</taxon>
        <taxon>Pseudomonadota</taxon>
        <taxon>Gammaproteobacteria</taxon>
        <taxon>Oceanospirillales</taxon>
        <taxon>Oceanospirillaceae</taxon>
        <taxon>Thalassolituus</taxon>
    </lineage>
</organism>
<dbReference type="EMBL" id="BAABWH010000004">
    <property type="protein sequence ID" value="GAA6145765.1"/>
    <property type="molecule type" value="Genomic_DNA"/>
</dbReference>
<gene>
    <name evidence="2" type="ORF">NBRC116585_18830</name>
</gene>